<feature type="domain" description="RCK N-terminal" evidence="3">
    <location>
        <begin position="1"/>
        <end position="118"/>
    </location>
</feature>
<dbReference type="PANTHER" id="PTHR43833">
    <property type="entry name" value="POTASSIUM CHANNEL PROTEIN 2-RELATED-RELATED"/>
    <property type="match status" value="1"/>
</dbReference>
<sequence>MHVVVVGCGRVGSGLAATLVGQGHTVAVIDRKATAFRRLPEGFTGDTIVGVGFDRTRLIAAGIERADALAAVTNGDNSNILIARTAREFFNVDRVVARIYDQRRAAIYERLGISTVATVGWAIERVLRRIEPETTGVEWVDPSARVCLVERVVPASWAGHPLVGIEVDGVARVVALTRLGVAQLVSPALLAQEGDVVFVAAAGDRIEELDRRLASAPASHGGNH</sequence>
<protein>
    <submittedName>
        <fullName evidence="4">Unannotated protein</fullName>
    </submittedName>
</protein>
<accession>A0A6J6HWT1</accession>
<evidence type="ECO:0000256" key="1">
    <source>
        <dbReference type="ARBA" id="ARBA00022538"/>
    </source>
</evidence>
<reference evidence="4" key="1">
    <citation type="submission" date="2020-05" db="EMBL/GenBank/DDBJ databases">
        <authorList>
            <person name="Chiriac C."/>
            <person name="Salcher M."/>
            <person name="Ghai R."/>
            <person name="Kavagutti S V."/>
        </authorList>
    </citation>
    <scope>NUCLEOTIDE SEQUENCE</scope>
</reference>
<dbReference type="InterPro" id="IPR050721">
    <property type="entry name" value="Trk_Ktr_HKT_K-transport"/>
</dbReference>
<organism evidence="4">
    <name type="scientific">freshwater metagenome</name>
    <dbReference type="NCBI Taxonomy" id="449393"/>
    <lineage>
        <taxon>unclassified sequences</taxon>
        <taxon>metagenomes</taxon>
        <taxon>ecological metagenomes</taxon>
    </lineage>
</organism>
<dbReference type="GO" id="GO:0005886">
    <property type="term" value="C:plasma membrane"/>
    <property type="evidence" value="ECO:0007669"/>
    <property type="project" value="InterPro"/>
</dbReference>
<evidence type="ECO:0000259" key="3">
    <source>
        <dbReference type="PROSITE" id="PS51201"/>
    </source>
</evidence>
<name>A0A6J6HWT1_9ZZZZ</name>
<keyword evidence="2" id="KW-0630">Potassium</keyword>
<dbReference type="Pfam" id="PF02254">
    <property type="entry name" value="TrkA_N"/>
    <property type="match status" value="1"/>
</dbReference>
<dbReference type="PRINTS" id="PR00335">
    <property type="entry name" value="KUPTAKETRKA"/>
</dbReference>
<dbReference type="PROSITE" id="PS51201">
    <property type="entry name" value="RCK_N"/>
    <property type="match status" value="1"/>
</dbReference>
<keyword evidence="1" id="KW-0406">Ion transport</keyword>
<keyword evidence="1" id="KW-0633">Potassium transport</keyword>
<dbReference type="Gene3D" id="3.40.50.720">
    <property type="entry name" value="NAD(P)-binding Rossmann-like Domain"/>
    <property type="match status" value="1"/>
</dbReference>
<dbReference type="EMBL" id="CAEZUP010000074">
    <property type="protein sequence ID" value="CAB4617660.1"/>
    <property type="molecule type" value="Genomic_DNA"/>
</dbReference>
<proteinExistence type="predicted"/>
<keyword evidence="1" id="KW-0813">Transport</keyword>
<dbReference type="SUPFAM" id="SSF51735">
    <property type="entry name" value="NAD(P)-binding Rossmann-fold domains"/>
    <property type="match status" value="1"/>
</dbReference>
<dbReference type="InterPro" id="IPR003148">
    <property type="entry name" value="RCK_N"/>
</dbReference>
<dbReference type="InterPro" id="IPR036291">
    <property type="entry name" value="NAD(P)-bd_dom_sf"/>
</dbReference>
<dbReference type="AlphaFoldDB" id="A0A6J6HWT1"/>
<evidence type="ECO:0000313" key="4">
    <source>
        <dbReference type="EMBL" id="CAB4617660.1"/>
    </source>
</evidence>
<dbReference type="PANTHER" id="PTHR43833:SF8">
    <property type="entry name" value="TRK SYSTEM POTASSIUM UPTAKE PROTEIN TRKA"/>
    <property type="match status" value="1"/>
</dbReference>
<dbReference type="InterPro" id="IPR006036">
    <property type="entry name" value="K_uptake_TrkA"/>
</dbReference>
<evidence type="ECO:0000256" key="2">
    <source>
        <dbReference type="ARBA" id="ARBA00022958"/>
    </source>
</evidence>
<dbReference type="GO" id="GO:0015079">
    <property type="term" value="F:potassium ion transmembrane transporter activity"/>
    <property type="evidence" value="ECO:0007669"/>
    <property type="project" value="InterPro"/>
</dbReference>
<gene>
    <name evidence="4" type="ORF">UFOPK1835_01519</name>
</gene>